<evidence type="ECO:0000259" key="13">
    <source>
        <dbReference type="Pfam" id="PF00881"/>
    </source>
</evidence>
<evidence type="ECO:0000256" key="7">
    <source>
        <dbReference type="ARBA" id="ARBA00022676"/>
    </source>
</evidence>
<organism evidence="14 15">
    <name type="scientific">Nocardiopsis alborubida</name>
    <dbReference type="NCBI Taxonomy" id="146802"/>
    <lineage>
        <taxon>Bacteria</taxon>
        <taxon>Bacillati</taxon>
        <taxon>Actinomycetota</taxon>
        <taxon>Actinomycetes</taxon>
        <taxon>Streptosporangiales</taxon>
        <taxon>Nocardiopsidaceae</taxon>
        <taxon>Nocardiopsis</taxon>
    </lineage>
</organism>
<dbReference type="GO" id="GO:0016491">
    <property type="term" value="F:oxidoreductase activity"/>
    <property type="evidence" value="ECO:0007669"/>
    <property type="project" value="InterPro"/>
</dbReference>
<dbReference type="InterPro" id="IPR012825">
    <property type="entry name" value="BluB"/>
</dbReference>
<evidence type="ECO:0000256" key="12">
    <source>
        <dbReference type="SAM" id="MobiDB-lite"/>
    </source>
</evidence>
<comment type="pathway">
    <text evidence="2 11">Nucleoside biosynthesis; alpha-ribazole biosynthesis; alpha-ribazole from 5,6-dimethylbenzimidazole: step 1/2.</text>
</comment>
<dbReference type="Pfam" id="PF02277">
    <property type="entry name" value="DBI_PRT"/>
    <property type="match status" value="1"/>
</dbReference>
<dbReference type="AlphaFoldDB" id="A0A7X6RTR1"/>
<dbReference type="InterPro" id="IPR003200">
    <property type="entry name" value="Nict_dMeBzImd_PRibTrfase"/>
</dbReference>
<evidence type="ECO:0000256" key="8">
    <source>
        <dbReference type="ARBA" id="ARBA00022679"/>
    </source>
</evidence>
<name>A0A7X6RTR1_9ACTN</name>
<keyword evidence="8 11" id="KW-0808">Transferase</keyword>
<dbReference type="Proteomes" id="UP000553209">
    <property type="component" value="Unassembled WGS sequence"/>
</dbReference>
<comment type="catalytic activity">
    <reaction evidence="10 11">
        <text>5,6-dimethylbenzimidazole + nicotinate beta-D-ribonucleotide = alpha-ribazole 5'-phosphate + nicotinate + H(+)</text>
        <dbReference type="Rhea" id="RHEA:11196"/>
        <dbReference type="ChEBI" id="CHEBI:15378"/>
        <dbReference type="ChEBI" id="CHEBI:15890"/>
        <dbReference type="ChEBI" id="CHEBI:32544"/>
        <dbReference type="ChEBI" id="CHEBI:57502"/>
        <dbReference type="ChEBI" id="CHEBI:57918"/>
        <dbReference type="EC" id="2.4.2.21"/>
    </reaction>
</comment>
<reference evidence="14 15" key="1">
    <citation type="submission" date="2020-04" db="EMBL/GenBank/DDBJ databases">
        <title>MicrobeNet Type strains.</title>
        <authorList>
            <person name="Nicholson A.C."/>
        </authorList>
    </citation>
    <scope>NUCLEOTIDE SEQUENCE [LARGE SCALE GENOMIC DNA]</scope>
    <source>
        <strain evidence="14 15">ATCC 23612</strain>
    </source>
</reference>
<sequence>MTRDDREDARRGEEGGAEPSRGKGGRSSPGAGPRLGGLLDGLPESGRGTPAQSPRGSAGSANPFRQRKRPPAPADPGPRAPSAPASPYGALPLDVPPVPRPEAEPAVEPAADAPPSGPPHRPNVIPFRGGEHTTGTEEASPGAEPHPASESSEQAVPSAEAGDPAEPGGSADPEPPAAPGPSMALANAAALARAAALAKAGAPAHEAVSAHESAPAHEAAPVRTATPARPAVPVSGTVPARAATPARPATPGHRAAPAHPPVPARPAAPMNTAVPARPAVPAPAFPARAVSPTGSTADRQEAETGSPGAPTTDHGRADEHSATTEPEQSMHAHEPAAPLPRPTGPPVHAAPAPEPAAAPERAGSGSVHAYGEAERAAVYRAIRERRDVRTGFRSDPVPHDVLTRVLEAAHQAPSVGDVQPWDFLVIEDPDLRARVGGLAAAEREDHAHAAPGVRARAFAGLKAEAVLDAPLNIAVTVDPTRGGRHARGRHARPLSADHAAALAVENLWIAARAEGLGVGWLTFVDERDVARALELPAHLDVAAYLCVGYVEEFPTESELSLSGWARERPLSWAVHHDRYGRRGLPGQEPTSLLEETITAVGALDTRAMEEARDRQDRMTKPPGSLGFLEEVSVQLAGISGQCPPPIPEPAAVAVFAGDHGVHAQGVTPWPQEVTAQMVHNFLEGGAVVNAFAAQVGAEVTVVDVGVAADLPSAPGLLARKVAHGTADLTQGPALTREQVLQALEGGIEVARDLVSAGNRCLVTGDMGIANTTPAAALVCAFTGADPAHATGRGTGVDDAVYAHKVDVVRRALAANPVDPADPIGTLAALGGLEHAALAGFVLGGAALRVPVLLDGVIAGSAALAAAAISPEALGVCFAGHRSSEPGHSLALEHLGLRPLVDLEMRLGEGSGALLALPLLQSAARVLRDVATFDDAGVSTAP</sequence>
<evidence type="ECO:0000313" key="14">
    <source>
        <dbReference type="EMBL" id="NKZ01562.1"/>
    </source>
</evidence>
<evidence type="ECO:0000256" key="5">
    <source>
        <dbReference type="ARBA" id="ARBA00015486"/>
    </source>
</evidence>
<dbReference type="InterPro" id="IPR023195">
    <property type="entry name" value="Nict_dMeBzImd_PRibTrfase_N"/>
</dbReference>
<dbReference type="Gene3D" id="3.40.50.10210">
    <property type="match status" value="1"/>
</dbReference>
<dbReference type="FunFam" id="3.40.50.10210:FF:000001">
    <property type="entry name" value="Nicotinate-nucleotide--dimethylbenzimidazole phosphoribosyltransferase"/>
    <property type="match status" value="1"/>
</dbReference>
<feature type="compositionally biased region" description="Low complexity" evidence="12">
    <location>
        <begin position="346"/>
        <end position="359"/>
    </location>
</feature>
<comment type="similarity">
    <text evidence="3 11">Belongs to the CobT family.</text>
</comment>
<proteinExistence type="inferred from homology"/>
<dbReference type="NCBIfam" id="TIGR02476">
    <property type="entry name" value="BluB"/>
    <property type="match status" value="1"/>
</dbReference>
<dbReference type="PANTHER" id="PTHR43463">
    <property type="entry name" value="NICOTINATE-NUCLEOTIDE--DIMETHYLBENZIMIDAZOLE PHOSPHORIBOSYLTRANSFERASE"/>
    <property type="match status" value="1"/>
</dbReference>
<dbReference type="NCBIfam" id="NF000996">
    <property type="entry name" value="PRK00105.1"/>
    <property type="match status" value="1"/>
</dbReference>
<dbReference type="GO" id="GO:0009236">
    <property type="term" value="P:cobalamin biosynthetic process"/>
    <property type="evidence" value="ECO:0007669"/>
    <property type="project" value="UniProtKB-UniRule"/>
</dbReference>
<feature type="compositionally biased region" description="Basic and acidic residues" evidence="12">
    <location>
        <begin position="1"/>
        <end position="14"/>
    </location>
</feature>
<feature type="region of interest" description="Disordered" evidence="12">
    <location>
        <begin position="206"/>
        <end position="369"/>
    </location>
</feature>
<dbReference type="InterPro" id="IPR036087">
    <property type="entry name" value="Nict_dMeBzImd_PRibTrfase_sf"/>
</dbReference>
<evidence type="ECO:0000256" key="2">
    <source>
        <dbReference type="ARBA" id="ARBA00005049"/>
    </source>
</evidence>
<dbReference type="PANTHER" id="PTHR43463:SF1">
    <property type="entry name" value="NICOTINATE-NUCLEOTIDE--DIMETHYLBENZIMIDAZOLE PHOSPHORIBOSYLTRANSFERASE"/>
    <property type="match status" value="1"/>
</dbReference>
<dbReference type="InterPro" id="IPR029479">
    <property type="entry name" value="Nitroreductase"/>
</dbReference>
<feature type="compositionally biased region" description="Basic and acidic residues" evidence="12">
    <location>
        <begin position="313"/>
        <end position="334"/>
    </location>
</feature>
<evidence type="ECO:0000256" key="10">
    <source>
        <dbReference type="ARBA" id="ARBA00047340"/>
    </source>
</evidence>
<dbReference type="GO" id="GO:0008939">
    <property type="term" value="F:nicotinate-nucleotide-dimethylbenzimidazole phosphoribosyltransferase activity"/>
    <property type="evidence" value="ECO:0007669"/>
    <property type="project" value="UniProtKB-UniRule"/>
</dbReference>
<dbReference type="Pfam" id="PF00881">
    <property type="entry name" value="Nitroreductase"/>
    <property type="match status" value="1"/>
</dbReference>
<comment type="function">
    <text evidence="1 11">Catalyzes the synthesis of alpha-ribazole-5'-phosphate from nicotinate mononucleotide (NAMN) and 5,6-dimethylbenzimidazole (DMB).</text>
</comment>
<feature type="region of interest" description="Disordered" evidence="12">
    <location>
        <begin position="1"/>
        <end position="184"/>
    </location>
</feature>
<feature type="domain" description="Nitroreductase" evidence="13">
    <location>
        <begin position="382"/>
        <end position="549"/>
    </location>
</feature>
<dbReference type="SUPFAM" id="SSF52733">
    <property type="entry name" value="Nicotinate mononucleotide:5,6-dimethylbenzimidazole phosphoribosyltransferase (CobT)"/>
    <property type="match status" value="1"/>
</dbReference>
<dbReference type="SUPFAM" id="SSF55469">
    <property type="entry name" value="FMN-dependent nitroreductase-like"/>
    <property type="match status" value="1"/>
</dbReference>
<feature type="compositionally biased region" description="Low complexity" evidence="12">
    <location>
        <begin position="104"/>
        <end position="114"/>
    </location>
</feature>
<dbReference type="EC" id="2.4.2.21" evidence="4 11"/>
<dbReference type="InterPro" id="IPR017846">
    <property type="entry name" value="Nict_dMeBzImd_PRibTrfase_bact"/>
</dbReference>
<evidence type="ECO:0000256" key="1">
    <source>
        <dbReference type="ARBA" id="ARBA00002197"/>
    </source>
</evidence>
<gene>
    <name evidence="11 14" type="primary">cobT</name>
    <name evidence="14" type="ORF">HGB44_28395</name>
</gene>
<dbReference type="EMBL" id="JAAXPG010000039">
    <property type="protein sequence ID" value="NKZ01562.1"/>
    <property type="molecule type" value="Genomic_DNA"/>
</dbReference>
<dbReference type="UniPathway" id="UPA00061">
    <property type="reaction ID" value="UER00516"/>
</dbReference>
<dbReference type="NCBIfam" id="TIGR03160">
    <property type="entry name" value="cobT_DBIPRT"/>
    <property type="match status" value="1"/>
</dbReference>
<dbReference type="InterPro" id="IPR000415">
    <property type="entry name" value="Nitroreductase-like"/>
</dbReference>
<comment type="caution">
    <text evidence="14">The sequence shown here is derived from an EMBL/GenBank/DDBJ whole genome shotgun (WGS) entry which is preliminary data.</text>
</comment>
<evidence type="ECO:0000256" key="9">
    <source>
        <dbReference type="ARBA" id="ARBA00030686"/>
    </source>
</evidence>
<keyword evidence="7 11" id="KW-0328">Glycosyltransferase</keyword>
<feature type="compositionally biased region" description="Low complexity" evidence="12">
    <location>
        <begin position="82"/>
        <end position="93"/>
    </location>
</feature>
<evidence type="ECO:0000256" key="11">
    <source>
        <dbReference type="HAMAP-Rule" id="MF_00230"/>
    </source>
</evidence>
<dbReference type="Gene3D" id="3.40.109.10">
    <property type="entry name" value="NADH Oxidase"/>
    <property type="match status" value="1"/>
</dbReference>
<dbReference type="RefSeq" id="WP_061083124.1">
    <property type="nucleotide sequence ID" value="NZ_JAAXPG010000039.1"/>
</dbReference>
<protein>
    <recommendedName>
        <fullName evidence="5 11">Nicotinate-nucleotide--dimethylbenzimidazole phosphoribosyltransferase</fullName>
        <shortName evidence="11">NN:DBI PRT</shortName>
        <ecNumber evidence="4 11">2.4.2.21</ecNumber>
    </recommendedName>
    <alternativeName>
        <fullName evidence="9 11">N(1)-alpha-phosphoribosyltransferase</fullName>
    </alternativeName>
</protein>
<evidence type="ECO:0000256" key="6">
    <source>
        <dbReference type="ARBA" id="ARBA00022573"/>
    </source>
</evidence>
<evidence type="ECO:0000256" key="4">
    <source>
        <dbReference type="ARBA" id="ARBA00011991"/>
    </source>
</evidence>
<keyword evidence="15" id="KW-1185">Reference proteome</keyword>
<feature type="compositionally biased region" description="Low complexity" evidence="12">
    <location>
        <begin position="206"/>
        <end position="257"/>
    </location>
</feature>
<evidence type="ECO:0000256" key="3">
    <source>
        <dbReference type="ARBA" id="ARBA00007110"/>
    </source>
</evidence>
<dbReference type="CDD" id="cd02439">
    <property type="entry name" value="DMB-PRT_CobT"/>
    <property type="match status" value="1"/>
</dbReference>
<keyword evidence="6 11" id="KW-0169">Cobalamin biosynthesis</keyword>
<evidence type="ECO:0000313" key="15">
    <source>
        <dbReference type="Proteomes" id="UP000553209"/>
    </source>
</evidence>
<feature type="compositionally biased region" description="Low complexity" evidence="12">
    <location>
        <begin position="267"/>
        <end position="277"/>
    </location>
</feature>
<accession>A0A7X6RTR1</accession>
<dbReference type="Gene3D" id="1.10.1610.10">
    <property type="match status" value="1"/>
</dbReference>
<feature type="active site" description="Proton acceptor" evidence="11">
    <location>
        <position position="908"/>
    </location>
</feature>
<feature type="compositionally biased region" description="Pro residues" evidence="12">
    <location>
        <begin position="71"/>
        <end position="81"/>
    </location>
</feature>
<dbReference type="HAMAP" id="MF_00230">
    <property type="entry name" value="CobT"/>
    <property type="match status" value="1"/>
</dbReference>